<feature type="domain" description="Protein-arginine deiminase C-terminal" evidence="2">
    <location>
        <begin position="199"/>
        <end position="606"/>
    </location>
</feature>
<name>A0ABR4CKT7_9HELO</name>
<keyword evidence="1" id="KW-0732">Signal</keyword>
<evidence type="ECO:0000256" key="1">
    <source>
        <dbReference type="SAM" id="SignalP"/>
    </source>
</evidence>
<reference evidence="3 4" key="1">
    <citation type="journal article" date="2024" name="Commun. Biol.">
        <title>Comparative genomic analysis of thermophilic fungi reveals convergent evolutionary adaptations and gene losses.</title>
        <authorList>
            <person name="Steindorff A.S."/>
            <person name="Aguilar-Pontes M.V."/>
            <person name="Robinson A.J."/>
            <person name="Andreopoulos B."/>
            <person name="LaButti K."/>
            <person name="Kuo A."/>
            <person name="Mondo S."/>
            <person name="Riley R."/>
            <person name="Otillar R."/>
            <person name="Haridas S."/>
            <person name="Lipzen A."/>
            <person name="Grimwood J."/>
            <person name="Schmutz J."/>
            <person name="Clum A."/>
            <person name="Reid I.D."/>
            <person name="Moisan M.C."/>
            <person name="Butler G."/>
            <person name="Nguyen T.T.M."/>
            <person name="Dewar K."/>
            <person name="Conant G."/>
            <person name="Drula E."/>
            <person name="Henrissat B."/>
            <person name="Hansel C."/>
            <person name="Singer S."/>
            <person name="Hutchinson M.I."/>
            <person name="de Vries R.P."/>
            <person name="Natvig D.O."/>
            <person name="Powell A.J."/>
            <person name="Tsang A."/>
            <person name="Grigoriev I.V."/>
        </authorList>
    </citation>
    <scope>NUCLEOTIDE SEQUENCE [LARGE SCALE GENOMIC DNA]</scope>
    <source>
        <strain evidence="3 4">CBS 494.80</strain>
    </source>
</reference>
<dbReference type="EMBL" id="JAZHXI010000007">
    <property type="protein sequence ID" value="KAL2069769.1"/>
    <property type="molecule type" value="Genomic_DNA"/>
</dbReference>
<dbReference type="InterPro" id="IPR013530">
    <property type="entry name" value="PAD_C"/>
</dbReference>
<comment type="caution">
    <text evidence="3">The sequence shown here is derived from an EMBL/GenBank/DDBJ whole genome shotgun (WGS) entry which is preliminary data.</text>
</comment>
<dbReference type="Gene3D" id="3.75.10.10">
    <property type="entry name" value="L-arginine/glycine Amidinotransferase, Chain A"/>
    <property type="match status" value="1"/>
</dbReference>
<organism evidence="3 4">
    <name type="scientific">Oculimacula yallundae</name>
    <dbReference type="NCBI Taxonomy" id="86028"/>
    <lineage>
        <taxon>Eukaryota</taxon>
        <taxon>Fungi</taxon>
        <taxon>Dikarya</taxon>
        <taxon>Ascomycota</taxon>
        <taxon>Pezizomycotina</taxon>
        <taxon>Leotiomycetes</taxon>
        <taxon>Helotiales</taxon>
        <taxon>Ploettnerulaceae</taxon>
        <taxon>Oculimacula</taxon>
    </lineage>
</organism>
<evidence type="ECO:0000259" key="2">
    <source>
        <dbReference type="Pfam" id="PF03068"/>
    </source>
</evidence>
<sequence length="607" mass="66462">MAYSLLLSALLSSLLIGQTTFAALSPDIRADTNRDGRVDLEGSTDVPGKGFWSLENGAIFLPNIGDSTQRCATVDLNGLPLSNKELAACSDASGHYMLYPKYAAPIRTVPLKDISNDTFAYVKVTPQAAYDRTRLFVHDAPTNSSKDSYRLVDAEFSFNASQLRQGLVLSIDGRELVTDSKFWDGKVLIEFEVHDGNDTAKDAVALKMAPVLTHHHLQKVERILTTQANQTEEIQASFVKAMDDARIIAGVQSPLLLFNQSDDVWAQDFIEPGYSSMPGPDGPISIRVNLRSAQSTRTGGRQIFEQLRSEGMGGFQPSGGFGHREINSFGNLETIPPYTSKSGVHYPAGRIIMGKHFSELPAESMLTFLNSQVLQAPLILETGWLVVGHVDEFVQFLPYDNELGFTIAIADTPGGLRVMQDAVAAGQGNGRAISFNKTVSQDLADREELNATVSDMLSRADFLYANEYADKWITHNLELLLAEIPLDPKQVIRVPTTYKEANWGSGTAEEDGLPSHTSLALSGEMKTAGYHPSSINGVVIGHTYISPSTWGPIVDGRDLLAIAVEEAYSKANMTIHYVDDFLSHHVGFGEVHCGSNSFRQTDQKWWL</sequence>
<dbReference type="SUPFAM" id="SSF55909">
    <property type="entry name" value="Pentein"/>
    <property type="match status" value="1"/>
</dbReference>
<gene>
    <name evidence="3" type="ORF">VTL71DRAFT_14448</name>
</gene>
<protein>
    <recommendedName>
        <fullName evidence="2">Protein-arginine deiminase C-terminal domain-containing protein</fullName>
    </recommendedName>
</protein>
<feature type="chain" id="PRO_5045520983" description="Protein-arginine deiminase C-terminal domain-containing protein" evidence="1">
    <location>
        <begin position="23"/>
        <end position="607"/>
    </location>
</feature>
<accession>A0ABR4CKT7</accession>
<proteinExistence type="predicted"/>
<dbReference type="InterPro" id="IPR004303">
    <property type="entry name" value="PAD"/>
</dbReference>
<dbReference type="Pfam" id="PF03068">
    <property type="entry name" value="PAD"/>
    <property type="match status" value="1"/>
</dbReference>
<dbReference type="PANTHER" id="PTHR10837:SF8">
    <property type="entry name" value="PROTEIN-ARGININE DEIMINASE"/>
    <property type="match status" value="1"/>
</dbReference>
<feature type="signal peptide" evidence="1">
    <location>
        <begin position="1"/>
        <end position="22"/>
    </location>
</feature>
<dbReference type="PANTHER" id="PTHR10837">
    <property type="entry name" value="PEPTIDYLARGININE DEIMINASE"/>
    <property type="match status" value="1"/>
</dbReference>
<dbReference type="Proteomes" id="UP001595075">
    <property type="component" value="Unassembled WGS sequence"/>
</dbReference>
<evidence type="ECO:0000313" key="3">
    <source>
        <dbReference type="EMBL" id="KAL2069769.1"/>
    </source>
</evidence>
<keyword evidence="4" id="KW-1185">Reference proteome</keyword>
<evidence type="ECO:0000313" key="4">
    <source>
        <dbReference type="Proteomes" id="UP001595075"/>
    </source>
</evidence>